<name>W2YQ02_PHYNI</name>
<gene>
    <name evidence="1" type="ORF">F442_15793</name>
</gene>
<dbReference type="EMBL" id="ANIY01003326">
    <property type="protein sequence ID" value="ETP36234.1"/>
    <property type="molecule type" value="Genomic_DNA"/>
</dbReference>
<proteinExistence type="predicted"/>
<comment type="caution">
    <text evidence="1">The sequence shown here is derived from an EMBL/GenBank/DDBJ whole genome shotgun (WGS) entry which is preliminary data.</text>
</comment>
<sequence>MQMHVGKHIRYTVIQYEQHRATDFEGFLLSLKSRNGGKPGRSVYNSFRSALFHLYRGYGRSMDVDFAADVTLFFKGLKRETAKRNHDSGEKLTEGKDPLLFSMLVNVLPELPISDVTAKNRQRRKQQLKWSSVLQEIRENRRRATQLIDMEDAMVTPSRRDPSEG</sequence>
<dbReference type="Proteomes" id="UP000018948">
    <property type="component" value="Unassembled WGS sequence"/>
</dbReference>
<organism evidence="1 2">
    <name type="scientific">Phytophthora nicotianae P10297</name>
    <dbReference type="NCBI Taxonomy" id="1317064"/>
    <lineage>
        <taxon>Eukaryota</taxon>
        <taxon>Sar</taxon>
        <taxon>Stramenopiles</taxon>
        <taxon>Oomycota</taxon>
        <taxon>Peronosporomycetes</taxon>
        <taxon>Peronosporales</taxon>
        <taxon>Peronosporaceae</taxon>
        <taxon>Phytophthora</taxon>
    </lineage>
</organism>
<evidence type="ECO:0000313" key="2">
    <source>
        <dbReference type="Proteomes" id="UP000018948"/>
    </source>
</evidence>
<accession>W2YQ02</accession>
<dbReference type="OrthoDB" id="119991at2759"/>
<protein>
    <submittedName>
        <fullName evidence="1">Uncharacterized protein</fullName>
    </submittedName>
</protein>
<reference evidence="1 2" key="1">
    <citation type="submission" date="2013-11" db="EMBL/GenBank/DDBJ databases">
        <title>The Genome Sequence of Phytophthora parasitica P10297.</title>
        <authorList>
            <consortium name="The Broad Institute Genomics Platform"/>
            <person name="Russ C."/>
            <person name="Tyler B."/>
            <person name="Panabieres F."/>
            <person name="Shan W."/>
            <person name="Tripathy S."/>
            <person name="Grunwald N."/>
            <person name="Machado M."/>
            <person name="Johnson C.S."/>
            <person name="Walker B."/>
            <person name="Young S.K."/>
            <person name="Zeng Q."/>
            <person name="Gargeya S."/>
            <person name="Fitzgerald M."/>
            <person name="Haas B."/>
            <person name="Abouelleil A."/>
            <person name="Allen A.W."/>
            <person name="Alvarado L."/>
            <person name="Arachchi H.M."/>
            <person name="Berlin A.M."/>
            <person name="Chapman S.B."/>
            <person name="Gainer-Dewar J."/>
            <person name="Goldberg J."/>
            <person name="Griggs A."/>
            <person name="Gujja S."/>
            <person name="Hansen M."/>
            <person name="Howarth C."/>
            <person name="Imamovic A."/>
            <person name="Ireland A."/>
            <person name="Larimer J."/>
            <person name="McCowan C."/>
            <person name="Murphy C."/>
            <person name="Pearson M."/>
            <person name="Poon T.W."/>
            <person name="Priest M."/>
            <person name="Roberts A."/>
            <person name="Saif S."/>
            <person name="Shea T."/>
            <person name="Sisk P."/>
            <person name="Sykes S."/>
            <person name="Wortman J."/>
            <person name="Nusbaum C."/>
            <person name="Birren B."/>
        </authorList>
    </citation>
    <scope>NUCLEOTIDE SEQUENCE [LARGE SCALE GENOMIC DNA]</scope>
    <source>
        <strain evidence="1 2">P10297</strain>
    </source>
</reference>
<evidence type="ECO:0000313" key="1">
    <source>
        <dbReference type="EMBL" id="ETP36234.1"/>
    </source>
</evidence>
<dbReference type="AlphaFoldDB" id="W2YQ02"/>